<evidence type="ECO:0000259" key="2">
    <source>
        <dbReference type="Pfam" id="PF02120"/>
    </source>
</evidence>
<feature type="compositionally biased region" description="Basic and acidic residues" evidence="1">
    <location>
        <begin position="452"/>
        <end position="462"/>
    </location>
</feature>
<feature type="compositionally biased region" description="Polar residues" evidence="1">
    <location>
        <begin position="1"/>
        <end position="11"/>
    </location>
</feature>
<feature type="compositionally biased region" description="Polar residues" evidence="1">
    <location>
        <begin position="412"/>
        <end position="421"/>
    </location>
</feature>
<dbReference type="EMBL" id="JAVIJC010000003">
    <property type="protein sequence ID" value="MDX8490749.1"/>
    <property type="molecule type" value="Genomic_DNA"/>
</dbReference>
<accession>A0ABU4YY29</accession>
<dbReference type="Proteomes" id="UP001271249">
    <property type="component" value="Unassembled WGS sequence"/>
</dbReference>
<evidence type="ECO:0000313" key="4">
    <source>
        <dbReference type="Proteomes" id="UP001271249"/>
    </source>
</evidence>
<reference evidence="3 4" key="1">
    <citation type="submission" date="2023-08" db="EMBL/GenBank/DDBJ databases">
        <title>Implementing the SeqCode for naming new Mesorhizobium species isolated from Vachellia karroo root nodules.</title>
        <authorList>
            <person name="Van Lill M."/>
        </authorList>
    </citation>
    <scope>NUCLEOTIDE SEQUENCE [LARGE SCALE GENOMIC DNA]</scope>
    <source>
        <strain evidence="3 4">VK22B</strain>
    </source>
</reference>
<dbReference type="RefSeq" id="WP_320224838.1">
    <property type="nucleotide sequence ID" value="NZ_JAVIJC010000003.1"/>
</dbReference>
<evidence type="ECO:0000313" key="3">
    <source>
        <dbReference type="EMBL" id="MDX8490749.1"/>
    </source>
</evidence>
<evidence type="ECO:0000256" key="1">
    <source>
        <dbReference type="SAM" id="MobiDB-lite"/>
    </source>
</evidence>
<feature type="region of interest" description="Disordered" evidence="1">
    <location>
        <begin position="141"/>
        <end position="273"/>
    </location>
</feature>
<proteinExistence type="predicted"/>
<feature type="compositionally biased region" description="Basic and acidic residues" evidence="1">
    <location>
        <begin position="22"/>
        <end position="32"/>
    </location>
</feature>
<dbReference type="InterPro" id="IPR021136">
    <property type="entry name" value="Flagellar_hook_control-like_C"/>
</dbReference>
<keyword evidence="3" id="KW-0966">Cell projection</keyword>
<keyword evidence="3" id="KW-0282">Flagellum</keyword>
<feature type="domain" description="Flagellar hook-length control protein-like C-terminal" evidence="2">
    <location>
        <begin position="323"/>
        <end position="388"/>
    </location>
</feature>
<sequence length="462" mass="47407">MTSAQMTSVSQALPGLGSAHTQSREQAADGTEKGSNFGEMVHGAEKPVRQGKQPAEPLSSDAHSARRTLAGSPKVQADQDGQNKTAAQKPAAGKATKSSADTGHAKAADDADAAAQSSDAAPLQDGLPLLMALGDIRHFATSTNAGRDGSTAEGEAGIQPPLGRSAASQLAIRQGRRTSADASETSEPLPQSGRAGLETEKSGPDFGQKPVSAGPAADALVRKDDIPPGTQGTETDAATPHGWRPATAQKTAQSIASINQARPSSAAGRMDVVSQQSFPAPAQNPLSQTASGLVEAIASDDGVQQAFSSASVSSQTANSVAVPTHVLKIELHPSELGMVTASLRLSGEQLSIEMKPETHEAYRRLTADSDAIVKSLRGLGFEVDHVTILQPSIAAHSASRADANSALPMSTGRDQPSFQPGNSGGNSAGGDRQSGRNDRNGAQEFSRAASPLRERAGDDIYI</sequence>
<feature type="region of interest" description="Disordered" evidence="1">
    <location>
        <begin position="400"/>
        <end position="462"/>
    </location>
</feature>
<dbReference type="Pfam" id="PF02120">
    <property type="entry name" value="Flg_hook"/>
    <property type="match status" value="1"/>
</dbReference>
<dbReference type="InterPro" id="IPR038610">
    <property type="entry name" value="FliK-like_C_sf"/>
</dbReference>
<gene>
    <name evidence="3" type="ORF">RFN29_04070</name>
</gene>
<keyword evidence="4" id="KW-1185">Reference proteome</keyword>
<keyword evidence="3" id="KW-0969">Cilium</keyword>
<dbReference type="Gene3D" id="3.30.750.140">
    <property type="match status" value="1"/>
</dbReference>
<feature type="compositionally biased region" description="Polar residues" evidence="1">
    <location>
        <begin position="180"/>
        <end position="189"/>
    </location>
</feature>
<comment type="caution">
    <text evidence="3">The sequence shown here is derived from an EMBL/GenBank/DDBJ whole genome shotgun (WGS) entry which is preliminary data.</text>
</comment>
<feature type="region of interest" description="Disordered" evidence="1">
    <location>
        <begin position="1"/>
        <end position="120"/>
    </location>
</feature>
<feature type="compositionally biased region" description="Polar residues" evidence="1">
    <location>
        <begin position="248"/>
        <end position="263"/>
    </location>
</feature>
<name>A0ABU4YY29_9HYPH</name>
<organism evidence="3 4">
    <name type="scientific">Mesorhizobium captivum</name>
    <dbReference type="NCBI Taxonomy" id="3072319"/>
    <lineage>
        <taxon>Bacteria</taxon>
        <taxon>Pseudomonadati</taxon>
        <taxon>Pseudomonadota</taxon>
        <taxon>Alphaproteobacteria</taxon>
        <taxon>Hyphomicrobiales</taxon>
        <taxon>Phyllobacteriaceae</taxon>
        <taxon>Mesorhizobium</taxon>
    </lineage>
</organism>
<protein>
    <submittedName>
        <fullName evidence="3">Flagellar hook-length control protein FliK</fullName>
    </submittedName>
</protein>